<dbReference type="EMBL" id="CP081135">
    <property type="protein sequence ID" value="UEL49547.1"/>
    <property type="molecule type" value="Genomic_DNA"/>
</dbReference>
<evidence type="ECO:0000256" key="4">
    <source>
        <dbReference type="ARBA" id="ARBA00022840"/>
    </source>
</evidence>
<dbReference type="SUPFAM" id="SSF55931">
    <property type="entry name" value="Glutamine synthetase/guanido kinase"/>
    <property type="match status" value="1"/>
</dbReference>
<dbReference type="GO" id="GO:0005524">
    <property type="term" value="F:ATP binding"/>
    <property type="evidence" value="ECO:0007669"/>
    <property type="project" value="UniProtKB-UniRule"/>
</dbReference>
<sequence>MEDNIIIGTQIALSRNITNYPFPHKLSQSESQVIANKISNIILESEDLYQEDFIAYNINDISQIEKNTLIERNIISNKFSTNDIGSIIINKDKTKCIIVNDEDHIKIKIYEDKFNVDDAFIIANKIDDILESKLNYAFDDKLGYLTSCPVNAGTGLKTSFIAHLPVLSLQRKVDTYSNIAHKIGANIKGISNEKSNILGSIYEISNQSVIGRSEKNIIESLRSLTKDIIKKEKESRNIVQMEASIELEDEVYRSLGILQNARVISAYEAMKHLSNIKLGIEMEHINDISMEKIINLMKGMKPALRLMSPVTCYSDTKRADFLREEFSLANRNKK</sequence>
<reference evidence="7 8" key="1">
    <citation type="journal article" date="2023" name="Int. J. Syst. Evol. Microbiol.">
        <title>Terrisporobacter hibernicus sp. nov., isolated from bovine faeces in Northern Ireland.</title>
        <authorList>
            <person name="Mitchell M."/>
            <person name="Nguyen S.V."/>
            <person name="Connor M."/>
            <person name="Fairley D.J."/>
            <person name="Donoghue O."/>
            <person name="Marshall H."/>
            <person name="Koolman L."/>
            <person name="McMullan G."/>
            <person name="Schaffer K.E."/>
            <person name="McGrath J.W."/>
            <person name="Fanning S."/>
        </authorList>
    </citation>
    <scope>NUCLEOTIDE SEQUENCE [LARGE SCALE GENOMIC DNA]</scope>
    <source>
        <strain evidence="7 8">MCA3</strain>
    </source>
</reference>
<keyword evidence="8" id="KW-1185">Reference proteome</keyword>
<proteinExistence type="inferred from homology"/>
<keyword evidence="4 5" id="KW-0067">ATP-binding</keyword>
<evidence type="ECO:0000313" key="7">
    <source>
        <dbReference type="EMBL" id="UEL49547.1"/>
    </source>
</evidence>
<feature type="binding site" evidence="5">
    <location>
        <begin position="188"/>
        <end position="193"/>
    </location>
    <ligand>
        <name>ATP</name>
        <dbReference type="ChEBI" id="CHEBI:30616"/>
    </ligand>
</feature>
<dbReference type="InterPro" id="IPR014746">
    <property type="entry name" value="Gln_synth/guanido_kin_cat_dom"/>
</dbReference>
<organism evidence="7 8">
    <name type="scientific">Terrisporobacter hibernicus</name>
    <dbReference type="NCBI Taxonomy" id="2813371"/>
    <lineage>
        <taxon>Bacteria</taxon>
        <taxon>Bacillati</taxon>
        <taxon>Bacillota</taxon>
        <taxon>Clostridia</taxon>
        <taxon>Peptostreptococcales</taxon>
        <taxon>Peptostreptococcaceae</taxon>
        <taxon>Terrisporobacter</taxon>
    </lineage>
</organism>
<dbReference type="GO" id="GO:0046314">
    <property type="term" value="P:phosphocreatine biosynthetic process"/>
    <property type="evidence" value="ECO:0007669"/>
    <property type="project" value="InterPro"/>
</dbReference>
<dbReference type="PANTHER" id="PTHR11547:SF38">
    <property type="entry name" value="ARGININE KINASE 1-RELATED"/>
    <property type="match status" value="1"/>
</dbReference>
<dbReference type="Gene3D" id="3.30.590.10">
    <property type="entry name" value="Glutamine synthetase/guanido kinase, catalytic domain"/>
    <property type="match status" value="1"/>
</dbReference>
<dbReference type="Proteomes" id="UP001198983">
    <property type="component" value="Chromosome"/>
</dbReference>
<feature type="domain" description="Phosphagen kinase C-terminal" evidence="6">
    <location>
        <begin position="5"/>
        <end position="235"/>
    </location>
</feature>
<dbReference type="GO" id="GO:0004111">
    <property type="term" value="F:creatine kinase activity"/>
    <property type="evidence" value="ECO:0007669"/>
    <property type="project" value="InterPro"/>
</dbReference>
<keyword evidence="2 5" id="KW-0547">Nucleotide-binding</keyword>
<evidence type="ECO:0000256" key="3">
    <source>
        <dbReference type="ARBA" id="ARBA00022777"/>
    </source>
</evidence>
<dbReference type="PROSITE" id="PS51510">
    <property type="entry name" value="PHOSPHAGEN_KINASE_C"/>
    <property type="match status" value="1"/>
</dbReference>
<protein>
    <recommendedName>
        <fullName evidence="6">Phosphagen kinase C-terminal domain-containing protein</fullName>
    </recommendedName>
</protein>
<evidence type="ECO:0000256" key="5">
    <source>
        <dbReference type="PROSITE-ProRule" id="PRU00843"/>
    </source>
</evidence>
<evidence type="ECO:0000256" key="2">
    <source>
        <dbReference type="ARBA" id="ARBA00022741"/>
    </source>
</evidence>
<dbReference type="PANTHER" id="PTHR11547">
    <property type="entry name" value="ARGININE OR CREATINE KINASE"/>
    <property type="match status" value="1"/>
</dbReference>
<dbReference type="InterPro" id="IPR022414">
    <property type="entry name" value="ATP-guanido_PTrfase_cat"/>
</dbReference>
<dbReference type="InterPro" id="IPR023660">
    <property type="entry name" value="Arg_Kinase"/>
</dbReference>
<dbReference type="AlphaFoldDB" id="A0AAX2ZK28"/>
<dbReference type="KEGG" id="tem:JW646_08945"/>
<feature type="binding site" evidence="5">
    <location>
        <begin position="157"/>
        <end position="161"/>
    </location>
    <ligand>
        <name>ATP</name>
        <dbReference type="ChEBI" id="CHEBI:30616"/>
    </ligand>
</feature>
<accession>A0AAX2ZK28</accession>
<dbReference type="GO" id="GO:0005615">
    <property type="term" value="C:extracellular space"/>
    <property type="evidence" value="ECO:0007669"/>
    <property type="project" value="TreeGrafter"/>
</dbReference>
<dbReference type="CDD" id="cd07930">
    <property type="entry name" value="bacterial_phosphagen_kinase"/>
    <property type="match status" value="1"/>
</dbReference>
<dbReference type="Pfam" id="PF00217">
    <property type="entry name" value="ATP-gua_Ptrans"/>
    <property type="match status" value="1"/>
</dbReference>
<name>A0AAX2ZK28_9FIRM</name>
<feature type="binding site" evidence="5">
    <location>
        <begin position="8"/>
        <end position="12"/>
    </location>
    <ligand>
        <name>ATP</name>
        <dbReference type="ChEBI" id="CHEBI:30616"/>
    </ligand>
</feature>
<comment type="caution">
    <text evidence="5">Lacks conserved residue(s) required for the propagation of feature annotation.</text>
</comment>
<dbReference type="RefSeq" id="WP_228417302.1">
    <property type="nucleotide sequence ID" value="NZ_CP081135.1"/>
</dbReference>
<evidence type="ECO:0000259" key="6">
    <source>
        <dbReference type="PROSITE" id="PS51510"/>
    </source>
</evidence>
<evidence type="ECO:0000256" key="1">
    <source>
        <dbReference type="ARBA" id="ARBA00022679"/>
    </source>
</evidence>
<gene>
    <name evidence="7" type="ORF">JW646_08945</name>
</gene>
<keyword evidence="1 5" id="KW-0808">Transferase</keyword>
<comment type="similarity">
    <text evidence="5">Belongs to the ATP:guanido phosphotransferase family.</text>
</comment>
<keyword evidence="3 5" id="KW-0418">Kinase</keyword>
<dbReference type="InterPro" id="IPR000749">
    <property type="entry name" value="ATP-guanido_PTrfase"/>
</dbReference>
<evidence type="ECO:0000313" key="8">
    <source>
        <dbReference type="Proteomes" id="UP001198983"/>
    </source>
</evidence>